<comment type="similarity">
    <text evidence="1">Belongs to the short-chain dehydrogenases/reductases (SDR) family.</text>
</comment>
<dbReference type="PANTHER" id="PTHR43391:SF12">
    <property type="entry name" value="OXIDOREDUCTASE EPHD-RELATED"/>
    <property type="match status" value="1"/>
</dbReference>
<gene>
    <name evidence="3" type="ordered locus">Saro_0205</name>
</gene>
<dbReference type="eggNOG" id="COG4221">
    <property type="taxonomic scope" value="Bacteria"/>
</dbReference>
<organism evidence="3 4">
    <name type="scientific">Novosphingobium aromaticivorans (strain ATCC 700278 / DSM 12444 / CCUG 56034 / CIP 105152 / NBRC 16084 / F199)</name>
    <dbReference type="NCBI Taxonomy" id="279238"/>
    <lineage>
        <taxon>Bacteria</taxon>
        <taxon>Pseudomonadati</taxon>
        <taxon>Pseudomonadota</taxon>
        <taxon>Alphaproteobacteria</taxon>
        <taxon>Sphingomonadales</taxon>
        <taxon>Sphingomonadaceae</taxon>
        <taxon>Novosphingobium</taxon>
    </lineage>
</organism>
<dbReference type="InterPro" id="IPR036291">
    <property type="entry name" value="NAD(P)-bd_dom_sf"/>
</dbReference>
<dbReference type="EMBL" id="CP000248">
    <property type="protein sequence ID" value="ABD24653.1"/>
    <property type="molecule type" value="Genomic_DNA"/>
</dbReference>
<dbReference type="InterPro" id="IPR020904">
    <property type="entry name" value="Sc_DH/Rdtase_CS"/>
</dbReference>
<dbReference type="RefSeq" id="WP_011443867.1">
    <property type="nucleotide sequence ID" value="NC_007794.1"/>
</dbReference>
<evidence type="ECO:0000256" key="2">
    <source>
        <dbReference type="ARBA" id="ARBA00023002"/>
    </source>
</evidence>
<proteinExistence type="inferred from homology"/>
<evidence type="ECO:0000313" key="3">
    <source>
        <dbReference type="EMBL" id="ABD24653.1"/>
    </source>
</evidence>
<sequence length="306" mass="32111">MQSFENEIAFITGGASGAGFGQAQVFGRAGAKIVVADVRAEAVERAVAALKAEGIVAHGLVLDITDRQAYAGAADEVEQVFGAAPTLLFNTAGVNSFGPVEDTSYDDFDWIVGVNLGGVINGMVTFVPRMIASGRPGHIVTTSSLGGLMGSALAAPYSAAKAAVINLMESYRQGLDKHGIGVSVLCPANIKSNIAEASRLRPAQFGKSGYVENEESIASLHSIHQHGMDPVELAEHVKAGIVANQLYIIPYPEAKDGLRQHFDAIVDAVLPLEADPEGARARTEALNAWAADRARVFMEKNAAQKA</sequence>
<dbReference type="PROSITE" id="PS00061">
    <property type="entry name" value="ADH_SHORT"/>
    <property type="match status" value="1"/>
</dbReference>
<dbReference type="KEGG" id="nar:Saro_0205"/>
<dbReference type="PRINTS" id="PR00081">
    <property type="entry name" value="GDHRDH"/>
</dbReference>
<dbReference type="Pfam" id="PF00106">
    <property type="entry name" value="adh_short"/>
    <property type="match status" value="1"/>
</dbReference>
<dbReference type="HOGENOM" id="CLU_010194_2_1_5"/>
<evidence type="ECO:0000313" key="4">
    <source>
        <dbReference type="Proteomes" id="UP000009134"/>
    </source>
</evidence>
<evidence type="ECO:0000256" key="1">
    <source>
        <dbReference type="ARBA" id="ARBA00006484"/>
    </source>
</evidence>
<dbReference type="STRING" id="279238.Saro_0205"/>
<dbReference type="AlphaFoldDB" id="Q2GBX0"/>
<dbReference type="PANTHER" id="PTHR43391">
    <property type="entry name" value="RETINOL DEHYDROGENASE-RELATED"/>
    <property type="match status" value="1"/>
</dbReference>
<accession>Q2GBX0</accession>
<keyword evidence="2" id="KW-0560">Oxidoreductase</keyword>
<dbReference type="SUPFAM" id="SSF51735">
    <property type="entry name" value="NAD(P)-binding Rossmann-fold domains"/>
    <property type="match status" value="1"/>
</dbReference>
<name>Q2GBX0_NOVAD</name>
<dbReference type="Proteomes" id="UP000009134">
    <property type="component" value="Chromosome"/>
</dbReference>
<dbReference type="GO" id="GO:0016491">
    <property type="term" value="F:oxidoreductase activity"/>
    <property type="evidence" value="ECO:0007669"/>
    <property type="project" value="UniProtKB-KW"/>
</dbReference>
<protein>
    <submittedName>
        <fullName evidence="3">Short-chain dehydrogenase/reductase SDR</fullName>
    </submittedName>
</protein>
<keyword evidence="4" id="KW-1185">Reference proteome</keyword>
<dbReference type="InterPro" id="IPR002347">
    <property type="entry name" value="SDR_fam"/>
</dbReference>
<dbReference type="CDD" id="cd05233">
    <property type="entry name" value="SDR_c"/>
    <property type="match status" value="1"/>
</dbReference>
<reference evidence="4" key="1">
    <citation type="submission" date="2006-01" db="EMBL/GenBank/DDBJ databases">
        <title>Complete sequence of Novosphingobium aromaticivorans DSM 12444.</title>
        <authorList>
            <consortium name="US DOE Joint Genome Institute"/>
            <person name="Copeland A."/>
            <person name="Lucas S."/>
            <person name="Lapidus A."/>
            <person name="Barry K."/>
            <person name="Detter J.C."/>
            <person name="Glavina T."/>
            <person name="Hammon N."/>
            <person name="Israni S."/>
            <person name="Pitluck S."/>
            <person name="Chain P."/>
            <person name="Malfatti S."/>
            <person name="Shin M."/>
            <person name="Vergez L."/>
            <person name="Schmutz J."/>
            <person name="Larimer F."/>
            <person name="Land M."/>
            <person name="Kyrpides N."/>
            <person name="Ivanova N."/>
            <person name="Fredrickson J."/>
            <person name="Balkwill D."/>
            <person name="Romine M.F."/>
            <person name="Richardson P."/>
        </authorList>
    </citation>
    <scope>NUCLEOTIDE SEQUENCE [LARGE SCALE GENOMIC DNA]</scope>
    <source>
        <strain evidence="4">ATCC 700278 / DSM 12444 / CCUG 56034 / CIP 105152 / NBRC 16084 / F199</strain>
    </source>
</reference>
<dbReference type="Gene3D" id="3.40.50.720">
    <property type="entry name" value="NAD(P)-binding Rossmann-like Domain"/>
    <property type="match status" value="1"/>
</dbReference>